<dbReference type="InterPro" id="IPR014395">
    <property type="entry name" value="Pen/GL7ACA/AHL_acylase"/>
</dbReference>
<dbReference type="PANTHER" id="PTHR34218">
    <property type="entry name" value="PEPTIDASE S45 PENICILLIN AMIDASE"/>
    <property type="match status" value="1"/>
</dbReference>
<dbReference type="InterPro" id="IPR023343">
    <property type="entry name" value="Penicillin_amidase_dom1"/>
</dbReference>
<dbReference type="PANTHER" id="PTHR34218:SF5">
    <property type="entry name" value="PENICILLIN ACYLASE FAMILY PROTEIN"/>
    <property type="match status" value="1"/>
</dbReference>
<keyword evidence="2" id="KW-0378">Hydrolase</keyword>
<evidence type="ECO:0000313" key="6">
    <source>
        <dbReference type="EMBL" id="TDQ22799.1"/>
    </source>
</evidence>
<dbReference type="OrthoDB" id="9759796at2"/>
<dbReference type="InterPro" id="IPR029055">
    <property type="entry name" value="Ntn_hydrolases_N"/>
</dbReference>
<keyword evidence="7" id="KW-1185">Reference proteome</keyword>
<protein>
    <submittedName>
        <fullName evidence="6">Penicillin amidase</fullName>
    </submittedName>
</protein>
<keyword evidence="5" id="KW-0106">Calcium</keyword>
<dbReference type="AlphaFoldDB" id="A0A4R6TB52"/>
<gene>
    <name evidence="6" type="ORF">DFQ07_2817</name>
</gene>
<dbReference type="InterPro" id="IPR002692">
    <property type="entry name" value="S45"/>
</dbReference>
<dbReference type="GO" id="GO:0046872">
    <property type="term" value="F:metal ion binding"/>
    <property type="evidence" value="ECO:0007669"/>
    <property type="project" value="UniProtKB-KW"/>
</dbReference>
<evidence type="ECO:0000256" key="1">
    <source>
        <dbReference type="ARBA" id="ARBA00006586"/>
    </source>
</evidence>
<organism evidence="6 7">
    <name type="scientific">Tenacibaculum caenipelagi</name>
    <dbReference type="NCBI Taxonomy" id="1325435"/>
    <lineage>
        <taxon>Bacteria</taxon>
        <taxon>Pseudomonadati</taxon>
        <taxon>Bacteroidota</taxon>
        <taxon>Flavobacteriia</taxon>
        <taxon>Flavobacteriales</taxon>
        <taxon>Flavobacteriaceae</taxon>
        <taxon>Tenacibaculum</taxon>
    </lineage>
</organism>
<dbReference type="GO" id="GO:0017000">
    <property type="term" value="P:antibiotic biosynthetic process"/>
    <property type="evidence" value="ECO:0007669"/>
    <property type="project" value="InterPro"/>
</dbReference>
<evidence type="ECO:0000313" key="7">
    <source>
        <dbReference type="Proteomes" id="UP000295390"/>
    </source>
</evidence>
<accession>A0A4R6TB52</accession>
<dbReference type="SUPFAM" id="SSF56235">
    <property type="entry name" value="N-terminal nucleophile aminohydrolases (Ntn hydrolases)"/>
    <property type="match status" value="1"/>
</dbReference>
<proteinExistence type="inferred from homology"/>
<comment type="caution">
    <text evidence="6">The sequence shown here is derived from an EMBL/GenBank/DDBJ whole genome shotgun (WGS) entry which is preliminary data.</text>
</comment>
<dbReference type="Proteomes" id="UP000295390">
    <property type="component" value="Unassembled WGS sequence"/>
</dbReference>
<dbReference type="Pfam" id="PF01804">
    <property type="entry name" value="Penicil_amidase"/>
    <property type="match status" value="1"/>
</dbReference>
<dbReference type="PIRSF" id="PIRSF001227">
    <property type="entry name" value="Pen_acylase"/>
    <property type="match status" value="1"/>
</dbReference>
<dbReference type="CDD" id="cd03747">
    <property type="entry name" value="Ntn_PGA_like"/>
    <property type="match status" value="1"/>
</dbReference>
<dbReference type="Gene3D" id="1.10.1400.10">
    <property type="match status" value="1"/>
</dbReference>
<reference evidence="6 7" key="1">
    <citation type="submission" date="2019-03" db="EMBL/GenBank/DDBJ databases">
        <title>Genomic Encyclopedia of Type Strains, Phase III (KMG-III): the genomes of soil and plant-associated and newly described type strains.</title>
        <authorList>
            <person name="Whitman W."/>
        </authorList>
    </citation>
    <scope>NUCLEOTIDE SEQUENCE [LARGE SCALE GENOMIC DNA]</scope>
    <source>
        <strain evidence="6 7">CECT 8283</strain>
    </source>
</reference>
<dbReference type="Gene3D" id="1.10.439.10">
    <property type="entry name" value="Penicillin Amidohydrolase, domain 1"/>
    <property type="match status" value="1"/>
</dbReference>
<sequence length="796" mass="90395">MKLFKKSLKIVLLLLAVLSVGVWLFTKNLHPTYKGELPLASISEKVTVYYDEVGVPHINAQNQQDAYTALGYVHAQDRLWQMELIRRIAAGRLAEIFGKDLVKVDKFFSGLGIEEASEKTIRELDKNSEAYKLTEAYLNGVNQFIEEGATPLEFYLVGLDKENYTIKDVYNVFGYMAFSFAIAHKTDPLLTEVKEKLGEPYVNELLNSFNENLTLNKTTNKKAIKAELSLAVSEIMDQLPVAPFIGSNSWVIAPPKTKNGKVIFANDPHINFSQPSVWYQNHIKTPDFEVYGFNLALMPFPLLGHNKDYAYGLTMLANDDLNFYEEENNPENSMEYKTPEGYRKYELWDKHIKVKGGKDTIYQVKVSKHGPIMNGLIEHITDEKPVAMNWIYTQLPNQLLEASYKMSHANSLQDFKTGTAKIHAPGLNVMYGDAKGNVGWFASAKLYELRDSLSSKMYLNGASGKDEIIEYLDFEENPQAENPSWNYVYSANNQPDFVRGKLYPGYYQPEDRAKRIVQLLEPKNDFTKQNVAEMIYDVTSSVVPEIGRELLASVDKSSLSPSATKAYLILEEWDGEYAKTNVAPTIYSRFLYEFLTATFKDELGDSFQLFIDTPLQDQVLAEQAKKEQSVWWDDISTTDKVETRNEIITTAFHKAIAFLQNQLGENVDYWTWNRVISVEYEHAIGKAGGLLRKFFNVGPFETIGGNEVINNQIFKLDSTGVYKIHGGPSTRRIIDFSDVENSIAILPTGQSGNVFSPYYKDQAQKYVDGEFVKMILNEAAIKKSKNKLVFLPKNNK</sequence>
<name>A0A4R6TB52_9FLAO</name>
<dbReference type="RefSeq" id="WP_133537798.1">
    <property type="nucleotide sequence ID" value="NZ_SNYH01000006.1"/>
</dbReference>
<dbReference type="EMBL" id="SNYH01000006">
    <property type="protein sequence ID" value="TDQ22799.1"/>
    <property type="molecule type" value="Genomic_DNA"/>
</dbReference>
<dbReference type="Gene3D" id="3.60.20.10">
    <property type="entry name" value="Glutamine Phosphoribosylpyrophosphate, subunit 1, domain 1"/>
    <property type="match status" value="1"/>
</dbReference>
<feature type="binding site" evidence="5">
    <location>
        <position position="319"/>
    </location>
    <ligand>
        <name>Ca(2+)</name>
        <dbReference type="ChEBI" id="CHEBI:29108"/>
    </ligand>
</feature>
<dbReference type="InterPro" id="IPR043146">
    <property type="entry name" value="Penicillin_amidase_N_B-knob"/>
</dbReference>
<comment type="similarity">
    <text evidence="1">Belongs to the peptidase S45 family.</text>
</comment>
<evidence type="ECO:0000256" key="2">
    <source>
        <dbReference type="ARBA" id="ARBA00022801"/>
    </source>
</evidence>
<comment type="cofactor">
    <cofactor evidence="5">
        <name>Ca(2+)</name>
        <dbReference type="ChEBI" id="CHEBI:29108"/>
    </cofactor>
    <text evidence="5">Binds 1 Ca(2+) ion per dimer.</text>
</comment>
<feature type="active site" description="Nucleophile" evidence="4">
    <location>
        <position position="247"/>
    </location>
</feature>
<keyword evidence="3" id="KW-0865">Zymogen</keyword>
<dbReference type="GO" id="GO:0016811">
    <property type="term" value="F:hydrolase activity, acting on carbon-nitrogen (but not peptide) bonds, in linear amides"/>
    <property type="evidence" value="ECO:0007669"/>
    <property type="project" value="InterPro"/>
</dbReference>
<dbReference type="Gene3D" id="2.30.120.10">
    <property type="match status" value="1"/>
</dbReference>
<keyword evidence="5" id="KW-0479">Metal-binding</keyword>
<evidence type="ECO:0000256" key="4">
    <source>
        <dbReference type="PIRSR" id="PIRSR001227-1"/>
    </source>
</evidence>
<evidence type="ECO:0000256" key="5">
    <source>
        <dbReference type="PIRSR" id="PIRSR001227-2"/>
    </source>
</evidence>
<evidence type="ECO:0000256" key="3">
    <source>
        <dbReference type="ARBA" id="ARBA00023145"/>
    </source>
</evidence>
<dbReference type="InterPro" id="IPR043147">
    <property type="entry name" value="Penicillin_amidase_A-knob"/>
</dbReference>